<dbReference type="SMART" id="SM00382">
    <property type="entry name" value="AAA"/>
    <property type="match status" value="1"/>
</dbReference>
<keyword evidence="3" id="KW-0547">Nucleotide-binding</keyword>
<protein>
    <submittedName>
        <fullName evidence="10">ABC transporter ATP-binding/permease protein YojI</fullName>
    </submittedName>
</protein>
<dbReference type="SUPFAM" id="SSF52540">
    <property type="entry name" value="P-loop containing nucleoside triphosphate hydrolases"/>
    <property type="match status" value="1"/>
</dbReference>
<dbReference type="InterPro" id="IPR011527">
    <property type="entry name" value="ABC1_TM_dom"/>
</dbReference>
<dbReference type="PROSITE" id="PS50893">
    <property type="entry name" value="ABC_TRANSPORTER_2"/>
    <property type="match status" value="1"/>
</dbReference>
<keyword evidence="6 7" id="KW-0472">Membrane</keyword>
<feature type="transmembrane region" description="Helical" evidence="7">
    <location>
        <begin position="266"/>
        <end position="288"/>
    </location>
</feature>
<evidence type="ECO:0000313" key="10">
    <source>
        <dbReference type="EMBL" id="MCW0399837.1"/>
    </source>
</evidence>
<evidence type="ECO:0000256" key="2">
    <source>
        <dbReference type="ARBA" id="ARBA00022692"/>
    </source>
</evidence>
<dbReference type="Pfam" id="PF00005">
    <property type="entry name" value="ABC_tran"/>
    <property type="match status" value="1"/>
</dbReference>
<dbReference type="InterPro" id="IPR027417">
    <property type="entry name" value="P-loop_NTPase"/>
</dbReference>
<comment type="subcellular location">
    <subcellularLocation>
        <location evidence="1">Cell membrane</location>
        <topology evidence="1">Multi-pass membrane protein</topology>
    </subcellularLocation>
</comment>
<reference evidence="10 11" key="1">
    <citation type="submission" date="2022-06" db="EMBL/GenBank/DDBJ databases">
        <title>Dynamics of rice microbiomes reveals core vertical transmitted seed endophytes.</title>
        <authorList>
            <person name="Liao K."/>
            <person name="Zhang X."/>
        </authorList>
    </citation>
    <scope>NUCLEOTIDE SEQUENCE [LARGE SCALE GENOMIC DNA]</scope>
    <source>
        <strain evidence="10 11">YT10-10-1</strain>
    </source>
</reference>
<evidence type="ECO:0000259" key="8">
    <source>
        <dbReference type="PROSITE" id="PS50893"/>
    </source>
</evidence>
<feature type="transmembrane region" description="Helical" evidence="7">
    <location>
        <begin position="48"/>
        <end position="72"/>
    </location>
</feature>
<evidence type="ECO:0000256" key="3">
    <source>
        <dbReference type="ARBA" id="ARBA00022741"/>
    </source>
</evidence>
<dbReference type="PANTHER" id="PTHR24221:SF654">
    <property type="entry name" value="ATP-BINDING CASSETTE SUB-FAMILY B MEMBER 6"/>
    <property type="match status" value="1"/>
</dbReference>
<keyword evidence="4 10" id="KW-0067">ATP-binding</keyword>
<dbReference type="EMBL" id="JANFWR010000014">
    <property type="protein sequence ID" value="MCW0399837.1"/>
    <property type="molecule type" value="Genomic_DNA"/>
</dbReference>
<feature type="transmembrane region" description="Helical" evidence="7">
    <location>
        <begin position="14"/>
        <end position="36"/>
    </location>
</feature>
<evidence type="ECO:0000256" key="4">
    <source>
        <dbReference type="ARBA" id="ARBA00022840"/>
    </source>
</evidence>
<dbReference type="Gene3D" id="1.20.1560.10">
    <property type="entry name" value="ABC transporter type 1, transmembrane domain"/>
    <property type="match status" value="1"/>
</dbReference>
<feature type="transmembrane region" description="Helical" evidence="7">
    <location>
        <begin position="120"/>
        <end position="142"/>
    </location>
</feature>
<keyword evidence="2 7" id="KW-0812">Transmembrane</keyword>
<dbReference type="PROSITE" id="PS50929">
    <property type="entry name" value="ABC_TM1F"/>
    <property type="match status" value="1"/>
</dbReference>
<comment type="caution">
    <text evidence="10">The sequence shown here is derived from an EMBL/GenBank/DDBJ whole genome shotgun (WGS) entry which is preliminary data.</text>
</comment>
<dbReference type="PANTHER" id="PTHR24221">
    <property type="entry name" value="ATP-BINDING CASSETTE SUB-FAMILY B"/>
    <property type="match status" value="1"/>
</dbReference>
<evidence type="ECO:0000256" key="1">
    <source>
        <dbReference type="ARBA" id="ARBA00004651"/>
    </source>
</evidence>
<dbReference type="InterPro" id="IPR039421">
    <property type="entry name" value="Type_1_exporter"/>
</dbReference>
<dbReference type="InterPro" id="IPR003593">
    <property type="entry name" value="AAA+_ATPase"/>
</dbReference>
<dbReference type="GO" id="GO:0005524">
    <property type="term" value="F:ATP binding"/>
    <property type="evidence" value="ECO:0007669"/>
    <property type="project" value="UniProtKB-KW"/>
</dbReference>
<evidence type="ECO:0000256" key="5">
    <source>
        <dbReference type="ARBA" id="ARBA00022989"/>
    </source>
</evidence>
<feature type="domain" description="ABC transporter" evidence="8">
    <location>
        <begin position="326"/>
        <end position="555"/>
    </location>
</feature>
<sequence length="568" mass="63631">MNLLWYLYQQSRKLLFFAVVTGIAGGISGAAIATVISKSVWSHENPWILAVAFFALCLVSVACKSASEIALLDITQQAILKLRIDLSRKLLKTPLKKLQGMGAHSLTVILTKDVDTFIQAFQLIPLAFGNLILILACLVYLAWLSWKIFAVFAGCLLVSVTLYRWAERHPMAQLPLIREHINVLHGHFRDLIEGSKELQLNEDRGRRFVNDVIAPTSHKFMHSFRKAMKGYTWVNNLGAMQFYLVIGTILFIATPVLGESAQTVTAVTLVLLYMIQPISALMVSLPSVRQAAVSLKRIEQLEGDLEPLQDKASEEKRPAATHVASLELRGVFHKFPSDHGDRHFMLGPIDLKVAEGEVIFIVGGNGSGKTTLAMLLLGLYPPERGSIWMNDQEVTDENRLHYRSHFSAVFADFHLFEQLLDVDDATLEARAMRYIETMGISHKVSVEHGKFSTINLSTGQRKRLALVSSYLEDRHIYLFDEWAADQDPVFKRVFYREILPELKRRGKMVFVISHDDAYFDSADRIIKLQDGELRQEAVKASLDIEEMGLGGTVNSIPTPSMVPIGGGE</sequence>
<keyword evidence="11" id="KW-1185">Reference proteome</keyword>
<evidence type="ECO:0000259" key="9">
    <source>
        <dbReference type="PROSITE" id="PS50929"/>
    </source>
</evidence>
<proteinExistence type="predicted"/>
<keyword evidence="5 7" id="KW-1133">Transmembrane helix</keyword>
<feature type="domain" description="ABC transmembrane type-1" evidence="9">
    <location>
        <begin position="14"/>
        <end position="290"/>
    </location>
</feature>
<dbReference type="SUPFAM" id="SSF90123">
    <property type="entry name" value="ABC transporter transmembrane region"/>
    <property type="match status" value="1"/>
</dbReference>
<dbReference type="Gene3D" id="3.40.50.300">
    <property type="entry name" value="P-loop containing nucleotide triphosphate hydrolases"/>
    <property type="match status" value="1"/>
</dbReference>
<dbReference type="RefSeq" id="WP_148830000.1">
    <property type="nucleotide sequence ID" value="NZ_CP099530.1"/>
</dbReference>
<dbReference type="InterPro" id="IPR036640">
    <property type="entry name" value="ABC1_TM_sf"/>
</dbReference>
<accession>A0ABT3DWE7</accession>
<evidence type="ECO:0000313" key="11">
    <source>
        <dbReference type="Proteomes" id="UP001320843"/>
    </source>
</evidence>
<gene>
    <name evidence="10" type="ORF">NB700_002393</name>
</gene>
<feature type="transmembrane region" description="Helical" evidence="7">
    <location>
        <begin position="233"/>
        <end position="254"/>
    </location>
</feature>
<feature type="transmembrane region" description="Helical" evidence="7">
    <location>
        <begin position="148"/>
        <end position="166"/>
    </location>
</feature>
<evidence type="ECO:0000256" key="6">
    <source>
        <dbReference type="ARBA" id="ARBA00023136"/>
    </source>
</evidence>
<dbReference type="InterPro" id="IPR005898">
    <property type="entry name" value="Cyc_pep_transpt_SyrD/YojI"/>
</dbReference>
<dbReference type="CDD" id="cd03228">
    <property type="entry name" value="ABCC_MRP_Like"/>
    <property type="match status" value="1"/>
</dbReference>
<name>A0ABT3DWE7_9XANT</name>
<dbReference type="InterPro" id="IPR003439">
    <property type="entry name" value="ABC_transporter-like_ATP-bd"/>
</dbReference>
<dbReference type="Proteomes" id="UP001320843">
    <property type="component" value="Unassembled WGS sequence"/>
</dbReference>
<dbReference type="NCBIfam" id="TIGR01194">
    <property type="entry name" value="cyc_pep_trnsptr"/>
    <property type="match status" value="1"/>
</dbReference>
<evidence type="ECO:0000256" key="7">
    <source>
        <dbReference type="SAM" id="Phobius"/>
    </source>
</evidence>
<organism evidence="10 11">
    <name type="scientific">Xanthomonas sacchari</name>
    <dbReference type="NCBI Taxonomy" id="56458"/>
    <lineage>
        <taxon>Bacteria</taxon>
        <taxon>Pseudomonadati</taxon>
        <taxon>Pseudomonadota</taxon>
        <taxon>Gammaproteobacteria</taxon>
        <taxon>Lysobacterales</taxon>
        <taxon>Lysobacteraceae</taxon>
        <taxon>Xanthomonas</taxon>
    </lineage>
</organism>